<evidence type="ECO:0000313" key="2">
    <source>
        <dbReference type="Proteomes" id="UP001273350"/>
    </source>
</evidence>
<proteinExistence type="predicted"/>
<dbReference type="EMBL" id="JAWXVI010000009">
    <property type="protein sequence ID" value="MDX6191271.1"/>
    <property type="molecule type" value="Genomic_DNA"/>
</dbReference>
<protein>
    <submittedName>
        <fullName evidence="1">Uncharacterized protein</fullName>
    </submittedName>
</protein>
<comment type="caution">
    <text evidence="1">The sequence shown here is derived from an EMBL/GenBank/DDBJ whole genome shotgun (WGS) entry which is preliminary data.</text>
</comment>
<keyword evidence="2" id="KW-1185">Reference proteome</keyword>
<dbReference type="RefSeq" id="WP_255663417.1">
    <property type="nucleotide sequence ID" value="NZ_CP087134.1"/>
</dbReference>
<dbReference type="Proteomes" id="UP001273350">
    <property type="component" value="Unassembled WGS sequence"/>
</dbReference>
<gene>
    <name evidence="1" type="ORF">SGQ83_18095</name>
</gene>
<accession>A0ABU4RF93</accession>
<evidence type="ECO:0000313" key="1">
    <source>
        <dbReference type="EMBL" id="MDX6191271.1"/>
    </source>
</evidence>
<sequence>MKLSLDALKNRAEAVASQELLETISGGVQEACHDVKVVAAE</sequence>
<organism evidence="1 2">
    <name type="scientific">Flavobacterium cupriresistens</name>
    <dbReference type="NCBI Taxonomy" id="2893885"/>
    <lineage>
        <taxon>Bacteria</taxon>
        <taxon>Pseudomonadati</taxon>
        <taxon>Bacteroidota</taxon>
        <taxon>Flavobacteriia</taxon>
        <taxon>Flavobacteriales</taxon>
        <taxon>Flavobacteriaceae</taxon>
        <taxon>Flavobacterium</taxon>
    </lineage>
</organism>
<reference evidence="1 2" key="1">
    <citation type="submission" date="2023-11" db="EMBL/GenBank/DDBJ databases">
        <title>Unpublished Manusciprt.</title>
        <authorList>
            <person name="Saticioglu I.B."/>
            <person name="Ay H."/>
            <person name="Ajmi N."/>
            <person name="Altun S."/>
            <person name="Duman M."/>
        </authorList>
    </citation>
    <scope>NUCLEOTIDE SEQUENCE [LARGE SCALE GENOMIC DNA]</scope>
    <source>
        <strain evidence="1 2">Fl-318</strain>
    </source>
</reference>
<name>A0ABU4RF93_9FLAO</name>